<keyword evidence="3" id="KW-0328">Glycosyltransferase</keyword>
<dbReference type="PANTHER" id="PTHR12526">
    <property type="entry name" value="GLYCOSYLTRANSFERASE"/>
    <property type="match status" value="1"/>
</dbReference>
<evidence type="ECO:0000313" key="3">
    <source>
        <dbReference type="EMBL" id="ANU36531.1"/>
    </source>
</evidence>
<dbReference type="Pfam" id="PF00534">
    <property type="entry name" value="Glycos_transf_1"/>
    <property type="match status" value="1"/>
</dbReference>
<dbReference type="InterPro" id="IPR001296">
    <property type="entry name" value="Glyco_trans_1"/>
</dbReference>
<dbReference type="STRING" id="45658.VSVS12_01783"/>
<dbReference type="Proteomes" id="UP000092528">
    <property type="component" value="Chromosome 1"/>
</dbReference>
<dbReference type="SUPFAM" id="SSF53756">
    <property type="entry name" value="UDP-Glycosyltransferase/glycogen phosphorylase"/>
    <property type="match status" value="1"/>
</dbReference>
<proteinExistence type="predicted"/>
<dbReference type="Pfam" id="PF13439">
    <property type="entry name" value="Glyco_transf_4"/>
    <property type="match status" value="1"/>
</dbReference>
<dbReference type="InterPro" id="IPR028098">
    <property type="entry name" value="Glyco_trans_4-like_N"/>
</dbReference>
<protein>
    <submittedName>
        <fullName evidence="3">Lipopolysaccharide core biosynthesis mannosyltransferase LpcC</fullName>
        <ecNumber evidence="3">2.4.1.-</ecNumber>
    </submittedName>
</protein>
<dbReference type="AlphaFoldDB" id="A0A1C7F9I3"/>
<dbReference type="GO" id="GO:1901135">
    <property type="term" value="P:carbohydrate derivative metabolic process"/>
    <property type="evidence" value="ECO:0007669"/>
    <property type="project" value="UniProtKB-ARBA"/>
</dbReference>
<keyword evidence="3" id="KW-0808">Transferase</keyword>
<dbReference type="Gene3D" id="3.40.50.2000">
    <property type="entry name" value="Glycogen Phosphorylase B"/>
    <property type="match status" value="2"/>
</dbReference>
<evidence type="ECO:0000259" key="1">
    <source>
        <dbReference type="Pfam" id="PF00534"/>
    </source>
</evidence>
<accession>A0A1C7F9I3</accession>
<gene>
    <name evidence="3" type="primary">waaG</name>
    <name evidence="3" type="ORF">VSVS05_01404</name>
</gene>
<keyword evidence="4" id="KW-1185">Reference proteome</keyword>
<evidence type="ECO:0000259" key="2">
    <source>
        <dbReference type="Pfam" id="PF13439"/>
    </source>
</evidence>
<sequence>MNKNDAKQAQPKLTVHVVQHLAPGGIETLVLEMLRHADKQHRILIVSLEGSLSRAIQRWPRLMPFKNHLIFLNKPHGVQLSTLLVLAKLLKLLKPQVLHTHHIGPLLYGGAAAKIARISCHIHTEHDIWHLSNRSSARLQRLALNMAKPRLVADADRVSAGLSRQFNYPDITVIKNGIDCQRFKPASLTLARQKLGLPLADTIIGSAGRLEYVKGHDILIKALTLLPRNISIAIAGIGSQAEKLKNLAQQLNVADRIHWLGLVEDMPRFYQSLDMFCLPSRHEGFPLSTLEAQACDIVTIASQVGSVEETICPHSGALFEVEKPQALARQTLSTLADIKSVSPRRFVLNNNNIQTMVAAYQNLSVEVR</sequence>
<dbReference type="PATRIC" id="fig|45658.7.peg.1382"/>
<dbReference type="GeneID" id="96873620"/>
<reference evidence="3 4" key="1">
    <citation type="submission" date="2016-07" db="EMBL/GenBank/DDBJ databases">
        <title>Genome sequencing of Vibrio scophthalmi strain VS-05, an isolated from Paralichthys olivaceus.</title>
        <authorList>
            <person name="Han H.-J."/>
        </authorList>
    </citation>
    <scope>NUCLEOTIDE SEQUENCE [LARGE SCALE GENOMIC DNA]</scope>
    <source>
        <strain evidence="3 4">VS-05</strain>
    </source>
</reference>
<organism evidence="3 4">
    <name type="scientific">Vibrio scophthalmi</name>
    <dbReference type="NCBI Taxonomy" id="45658"/>
    <lineage>
        <taxon>Bacteria</taxon>
        <taxon>Pseudomonadati</taxon>
        <taxon>Pseudomonadota</taxon>
        <taxon>Gammaproteobacteria</taxon>
        <taxon>Vibrionales</taxon>
        <taxon>Vibrionaceae</taxon>
        <taxon>Vibrio</taxon>
    </lineage>
</organism>
<dbReference type="RefSeq" id="WP_065545329.1">
    <property type="nucleotide sequence ID" value="NZ_CP016414.1"/>
</dbReference>
<evidence type="ECO:0000313" key="4">
    <source>
        <dbReference type="Proteomes" id="UP000092528"/>
    </source>
</evidence>
<feature type="domain" description="Glycosyltransferase subfamily 4-like N-terminal" evidence="2">
    <location>
        <begin position="23"/>
        <end position="182"/>
    </location>
</feature>
<dbReference type="EMBL" id="CP016414">
    <property type="protein sequence ID" value="ANU36531.1"/>
    <property type="molecule type" value="Genomic_DNA"/>
</dbReference>
<dbReference type="EC" id="2.4.1.-" evidence="3"/>
<feature type="domain" description="Glycosyl transferase family 1" evidence="1">
    <location>
        <begin position="191"/>
        <end position="337"/>
    </location>
</feature>
<dbReference type="GO" id="GO:0016757">
    <property type="term" value="F:glycosyltransferase activity"/>
    <property type="evidence" value="ECO:0007669"/>
    <property type="project" value="UniProtKB-KW"/>
</dbReference>
<name>A0A1C7F9I3_9VIBR</name>